<sequence length="142" mass="15855">MQSEQHLQHAIQVATEAHDGQQDKLGNPYFDHCRRVADAVSGDEEKVVAYLHDVPEKAWGWTLDRLKEEGFSQAVLAAVDALTKRQGEEEEVFVRRAIANRLARPVKQADLEDNLDQARQTGSETSKYERGLAIVANLSSAD</sequence>
<dbReference type="KEGG" id="rga:RGR602_PC01313"/>
<evidence type="ECO:0000313" key="3">
    <source>
        <dbReference type="Proteomes" id="UP000031368"/>
    </source>
</evidence>
<dbReference type="Gene3D" id="1.10.3210.10">
    <property type="entry name" value="Hypothetical protein af1432"/>
    <property type="match status" value="1"/>
</dbReference>
<gene>
    <name evidence="2" type="ORF">RGR602_PC01313</name>
</gene>
<organism evidence="2 3">
    <name type="scientific">Rhizobium gallicum bv. gallicum R602sp</name>
    <dbReference type="NCBI Taxonomy" id="1041138"/>
    <lineage>
        <taxon>Bacteria</taxon>
        <taxon>Pseudomonadati</taxon>
        <taxon>Pseudomonadota</taxon>
        <taxon>Alphaproteobacteria</taxon>
        <taxon>Hyphomicrobiales</taxon>
        <taxon>Rhizobiaceae</taxon>
        <taxon>Rhizobium/Agrobacterium group</taxon>
        <taxon>Rhizobium</taxon>
    </lineage>
</organism>
<dbReference type="AlphaFoldDB" id="A0A0B4XF09"/>
<keyword evidence="2" id="KW-0378">Hydrolase</keyword>
<keyword evidence="3" id="KW-1185">Reference proteome</keyword>
<feature type="region of interest" description="Disordered" evidence="1">
    <location>
        <begin position="1"/>
        <end position="23"/>
    </location>
</feature>
<dbReference type="HOGENOM" id="CLU_109398_3_0_5"/>
<dbReference type="Proteomes" id="UP000031368">
    <property type="component" value="Plasmid pRgalR602c"/>
</dbReference>
<protein>
    <submittedName>
        <fullName evidence="2">Metal-dependent phosphohydrolase HD domain-containing protein</fullName>
    </submittedName>
</protein>
<dbReference type="SUPFAM" id="SSF109604">
    <property type="entry name" value="HD-domain/PDEase-like"/>
    <property type="match status" value="1"/>
</dbReference>
<geneLocation type="plasmid" evidence="2 3">
    <name>pRgalR602c</name>
</geneLocation>
<dbReference type="RefSeq" id="WP_040115583.1">
    <property type="nucleotide sequence ID" value="NZ_CP006880.1"/>
</dbReference>
<dbReference type="EMBL" id="CP006880">
    <property type="protein sequence ID" value="AJD45340.1"/>
    <property type="molecule type" value="Genomic_DNA"/>
</dbReference>
<name>A0A0B4XF09_9HYPH</name>
<evidence type="ECO:0000256" key="1">
    <source>
        <dbReference type="SAM" id="MobiDB-lite"/>
    </source>
</evidence>
<evidence type="ECO:0000313" key="2">
    <source>
        <dbReference type="EMBL" id="AJD45340.1"/>
    </source>
</evidence>
<accession>A0A0B4XF09</accession>
<reference evidence="2 3" key="1">
    <citation type="submission" date="2013-11" db="EMBL/GenBank/DDBJ databases">
        <title>Complete genome sequence of Rhizobium gallicum bv. gallicum R602.</title>
        <authorList>
            <person name="Bustos P."/>
            <person name="Santamaria R.I."/>
            <person name="Lozano L."/>
            <person name="Acosta J.L."/>
            <person name="Ormeno-Orrillo E."/>
            <person name="Rogel M.A."/>
            <person name="Romero D."/>
            <person name="Cevallos M.A."/>
            <person name="Martinez-Romero E."/>
            <person name="Gonzalez V."/>
        </authorList>
    </citation>
    <scope>NUCLEOTIDE SEQUENCE [LARGE SCALE GENOMIC DNA]</scope>
    <source>
        <strain evidence="2 3">R602</strain>
        <plasmid evidence="2 3">pRgalR602c</plasmid>
    </source>
</reference>
<dbReference type="Pfam" id="PF13328">
    <property type="entry name" value="HD_4"/>
    <property type="match status" value="1"/>
</dbReference>
<proteinExistence type="predicted"/>
<keyword evidence="2" id="KW-0614">Plasmid</keyword>
<dbReference type="GO" id="GO:0016787">
    <property type="term" value="F:hydrolase activity"/>
    <property type="evidence" value="ECO:0007669"/>
    <property type="project" value="UniProtKB-KW"/>
</dbReference>